<accession>A0ABW2L645</accession>
<dbReference type="Proteomes" id="UP001596472">
    <property type="component" value="Unassembled WGS sequence"/>
</dbReference>
<organism evidence="1 2">
    <name type="scientific">Haloferula chungangensis</name>
    <dbReference type="NCBI Taxonomy" id="1048331"/>
    <lineage>
        <taxon>Bacteria</taxon>
        <taxon>Pseudomonadati</taxon>
        <taxon>Verrucomicrobiota</taxon>
        <taxon>Verrucomicrobiia</taxon>
        <taxon>Verrucomicrobiales</taxon>
        <taxon>Verrucomicrobiaceae</taxon>
        <taxon>Haloferula</taxon>
    </lineage>
</organism>
<sequence>MIALIGNRPAIQVGKHQVHDYDTAWLAHALKRAAIAADRDDFPFLDEICKGVEEYLESKCSLSLLPLQTLYERMRKMLEKIGCHLIAERLEPIAPPVTLSLPHAARRAGNGFELAFFECLRSELNELRGVGAEEIRFTGLKESVLLLRGQEKWDKKCDQLLTEVRNFLWNQHRDYHEVARPLRLQVEGERIDE</sequence>
<dbReference type="EMBL" id="JBHTBS010000003">
    <property type="protein sequence ID" value="MFC7337030.1"/>
    <property type="molecule type" value="Genomic_DNA"/>
</dbReference>
<dbReference type="RefSeq" id="WP_379710955.1">
    <property type="nucleotide sequence ID" value="NZ_JBHTBS010000003.1"/>
</dbReference>
<protein>
    <submittedName>
        <fullName evidence="1">Uncharacterized protein</fullName>
    </submittedName>
</protein>
<evidence type="ECO:0000313" key="2">
    <source>
        <dbReference type="Proteomes" id="UP001596472"/>
    </source>
</evidence>
<gene>
    <name evidence="1" type="ORF">ACFQY0_07570</name>
</gene>
<evidence type="ECO:0000313" key="1">
    <source>
        <dbReference type="EMBL" id="MFC7337030.1"/>
    </source>
</evidence>
<keyword evidence="2" id="KW-1185">Reference proteome</keyword>
<name>A0ABW2L645_9BACT</name>
<reference evidence="2" key="1">
    <citation type="journal article" date="2019" name="Int. J. Syst. Evol. Microbiol.">
        <title>The Global Catalogue of Microorganisms (GCM) 10K type strain sequencing project: providing services to taxonomists for standard genome sequencing and annotation.</title>
        <authorList>
            <consortium name="The Broad Institute Genomics Platform"/>
            <consortium name="The Broad Institute Genome Sequencing Center for Infectious Disease"/>
            <person name="Wu L."/>
            <person name="Ma J."/>
        </authorList>
    </citation>
    <scope>NUCLEOTIDE SEQUENCE [LARGE SCALE GENOMIC DNA]</scope>
    <source>
        <strain evidence="2">CGMCC 4.1467</strain>
    </source>
</reference>
<comment type="caution">
    <text evidence="1">The sequence shown here is derived from an EMBL/GenBank/DDBJ whole genome shotgun (WGS) entry which is preliminary data.</text>
</comment>
<proteinExistence type="predicted"/>